<dbReference type="SUPFAM" id="SSF56037">
    <property type="entry name" value="PheT/TilS domain"/>
    <property type="match status" value="1"/>
</dbReference>
<keyword evidence="12 15" id="KW-0648">Protein biosynthesis</keyword>
<dbReference type="SMART" id="SM00874">
    <property type="entry name" value="B5"/>
    <property type="match status" value="1"/>
</dbReference>
<gene>
    <name evidence="15" type="primary">pheT</name>
    <name evidence="20" type="ORF">CSPHI_07180</name>
</gene>
<keyword evidence="4 15" id="KW-0963">Cytoplasm</keyword>
<dbReference type="GO" id="GO:0009328">
    <property type="term" value="C:phenylalanine-tRNA ligase complex"/>
    <property type="evidence" value="ECO:0007669"/>
    <property type="project" value="TreeGrafter"/>
</dbReference>
<evidence type="ECO:0000256" key="10">
    <source>
        <dbReference type="ARBA" id="ARBA00022842"/>
    </source>
</evidence>
<evidence type="ECO:0000256" key="7">
    <source>
        <dbReference type="ARBA" id="ARBA00022723"/>
    </source>
</evidence>
<keyword evidence="8 15" id="KW-0547">Nucleotide-binding</keyword>
<keyword evidence="9 15" id="KW-0067">ATP-binding</keyword>
<evidence type="ECO:0000256" key="2">
    <source>
        <dbReference type="ARBA" id="ARBA00008653"/>
    </source>
</evidence>
<dbReference type="FunFam" id="3.30.70.380:FF:000001">
    <property type="entry name" value="Phenylalanine--tRNA ligase beta subunit"/>
    <property type="match status" value="1"/>
</dbReference>
<evidence type="ECO:0000256" key="16">
    <source>
        <dbReference type="PROSITE-ProRule" id="PRU00209"/>
    </source>
</evidence>
<evidence type="ECO:0000256" key="6">
    <source>
        <dbReference type="ARBA" id="ARBA00022598"/>
    </source>
</evidence>
<dbReference type="Gene3D" id="3.30.70.380">
    <property type="entry name" value="Ferrodoxin-fold anticodon-binding domain"/>
    <property type="match status" value="1"/>
</dbReference>
<keyword evidence="10 15" id="KW-0460">Magnesium</keyword>
<dbReference type="InterPro" id="IPR002547">
    <property type="entry name" value="tRNA-bd_dom"/>
</dbReference>
<evidence type="ECO:0000256" key="15">
    <source>
        <dbReference type="HAMAP-Rule" id="MF_00283"/>
    </source>
</evidence>
<evidence type="ECO:0000256" key="1">
    <source>
        <dbReference type="ARBA" id="ARBA00004496"/>
    </source>
</evidence>
<dbReference type="Pfam" id="PF01588">
    <property type="entry name" value="tRNA_bind"/>
    <property type="match status" value="1"/>
</dbReference>
<dbReference type="Gene3D" id="3.30.56.10">
    <property type="match status" value="2"/>
</dbReference>
<dbReference type="InterPro" id="IPR005121">
    <property type="entry name" value="Fdx_antiC-bd"/>
</dbReference>
<dbReference type="HAMAP" id="MF_00283">
    <property type="entry name" value="Phe_tRNA_synth_beta1"/>
    <property type="match status" value="1"/>
</dbReference>
<comment type="cofactor">
    <cofactor evidence="15">
        <name>Mg(2+)</name>
        <dbReference type="ChEBI" id="CHEBI:18420"/>
    </cofactor>
    <text evidence="15">Binds 2 magnesium ions per tetramer.</text>
</comment>
<reference evidence="20 21" key="1">
    <citation type="submission" date="2014-08" db="EMBL/GenBank/DDBJ databases">
        <title>Complete genome sequence of Corynebacterium sphenisci CECT 5990(T) (=DSM 44792(T)), isolated from healthy wild penguins.</title>
        <authorList>
            <person name="Ruckert C."/>
            <person name="Albersmeier A."/>
            <person name="Winkler A."/>
            <person name="Kalinowski J."/>
        </authorList>
    </citation>
    <scope>NUCLEOTIDE SEQUENCE [LARGE SCALE GENOMIC DNA]</scope>
    <source>
        <strain evidence="20 21">DSM 44792</strain>
    </source>
</reference>
<evidence type="ECO:0000256" key="12">
    <source>
        <dbReference type="ARBA" id="ARBA00022917"/>
    </source>
</evidence>
<dbReference type="Pfam" id="PF03147">
    <property type="entry name" value="FDX-ACB"/>
    <property type="match status" value="1"/>
</dbReference>
<dbReference type="CDD" id="cd02796">
    <property type="entry name" value="tRNA_bind_bactPheRS"/>
    <property type="match status" value="1"/>
</dbReference>
<dbReference type="GO" id="GO:0004826">
    <property type="term" value="F:phenylalanine-tRNA ligase activity"/>
    <property type="evidence" value="ECO:0007669"/>
    <property type="project" value="UniProtKB-UniRule"/>
</dbReference>
<evidence type="ECO:0000259" key="18">
    <source>
        <dbReference type="PROSITE" id="PS51447"/>
    </source>
</evidence>
<feature type="binding site" evidence="15">
    <location>
        <position position="478"/>
    </location>
    <ligand>
        <name>Mg(2+)</name>
        <dbReference type="ChEBI" id="CHEBI:18420"/>
        <note>shared with alpha subunit</note>
    </ligand>
</feature>
<evidence type="ECO:0000256" key="4">
    <source>
        <dbReference type="ARBA" id="ARBA00022490"/>
    </source>
</evidence>
<dbReference type="InterPro" id="IPR009061">
    <property type="entry name" value="DNA-bd_dom_put_sf"/>
</dbReference>
<dbReference type="PANTHER" id="PTHR10947:SF0">
    <property type="entry name" value="PHENYLALANINE--TRNA LIGASE BETA SUBUNIT"/>
    <property type="match status" value="1"/>
</dbReference>
<proteinExistence type="inferred from homology"/>
<dbReference type="OrthoDB" id="9805455at2"/>
<dbReference type="Gene3D" id="2.40.50.140">
    <property type="entry name" value="Nucleic acid-binding proteins"/>
    <property type="match status" value="1"/>
</dbReference>
<protein>
    <recommendedName>
        <fullName evidence="15">Phenylalanine--tRNA ligase beta subunit</fullName>
        <ecNumber evidence="15">6.1.1.20</ecNumber>
    </recommendedName>
    <alternativeName>
        <fullName evidence="15">Phenylalanyl-tRNA synthetase beta subunit</fullName>
        <shortName evidence="15">PheRS</shortName>
    </alternativeName>
</protein>
<feature type="domain" description="FDX-ACB" evidence="18">
    <location>
        <begin position="738"/>
        <end position="831"/>
    </location>
</feature>
<comment type="subunit">
    <text evidence="3 15">Tetramer of two alpha and two beta subunits.</text>
</comment>
<dbReference type="AlphaFoldDB" id="A0A1L7CYF2"/>
<dbReference type="InterPro" id="IPR041616">
    <property type="entry name" value="PheRS_beta_core"/>
</dbReference>
<keyword evidence="21" id="KW-1185">Reference proteome</keyword>
<dbReference type="EMBL" id="CP009248">
    <property type="protein sequence ID" value="APT90858.1"/>
    <property type="molecule type" value="Genomic_DNA"/>
</dbReference>
<dbReference type="PROSITE" id="PS51483">
    <property type="entry name" value="B5"/>
    <property type="match status" value="1"/>
</dbReference>
<dbReference type="InterPro" id="IPR033714">
    <property type="entry name" value="tRNA_bind_bactPheRS"/>
</dbReference>
<feature type="binding site" evidence="15">
    <location>
        <position position="475"/>
    </location>
    <ligand>
        <name>Mg(2+)</name>
        <dbReference type="ChEBI" id="CHEBI:18420"/>
        <note>shared with alpha subunit</note>
    </ligand>
</feature>
<keyword evidence="6 15" id="KW-0436">Ligase</keyword>
<comment type="similarity">
    <text evidence="2 15">Belongs to the phenylalanyl-tRNA synthetase beta subunit family. Type 1 subfamily.</text>
</comment>
<evidence type="ECO:0000256" key="13">
    <source>
        <dbReference type="ARBA" id="ARBA00023146"/>
    </source>
</evidence>
<dbReference type="PANTHER" id="PTHR10947">
    <property type="entry name" value="PHENYLALANYL-TRNA SYNTHETASE BETA CHAIN AND LEUCINE-RICH REPEAT-CONTAINING PROTEIN 47"/>
    <property type="match status" value="1"/>
</dbReference>
<dbReference type="InterPro" id="IPR012340">
    <property type="entry name" value="NA-bd_OB-fold"/>
</dbReference>
<dbReference type="SMART" id="SM00873">
    <property type="entry name" value="B3_4"/>
    <property type="match status" value="1"/>
</dbReference>
<dbReference type="InterPro" id="IPR045060">
    <property type="entry name" value="Phe-tRNA-ligase_IIc_bsu"/>
</dbReference>
<dbReference type="KEGG" id="csph:CSPHI_07180"/>
<dbReference type="Pfam" id="PF17759">
    <property type="entry name" value="tRNA_synthFbeta"/>
    <property type="match status" value="1"/>
</dbReference>
<evidence type="ECO:0000256" key="5">
    <source>
        <dbReference type="ARBA" id="ARBA00022555"/>
    </source>
</evidence>
<organism evidence="20 21">
    <name type="scientific">Corynebacterium sphenisci DSM 44792</name>
    <dbReference type="NCBI Taxonomy" id="1437874"/>
    <lineage>
        <taxon>Bacteria</taxon>
        <taxon>Bacillati</taxon>
        <taxon>Actinomycetota</taxon>
        <taxon>Actinomycetes</taxon>
        <taxon>Mycobacteriales</taxon>
        <taxon>Corynebacteriaceae</taxon>
        <taxon>Corynebacterium</taxon>
    </lineage>
</organism>
<keyword evidence="11 16" id="KW-0694">RNA-binding</keyword>
<keyword evidence="13 15" id="KW-0030">Aminoacyl-tRNA synthetase</keyword>
<dbReference type="GO" id="GO:0006432">
    <property type="term" value="P:phenylalanyl-tRNA aminoacylation"/>
    <property type="evidence" value="ECO:0007669"/>
    <property type="project" value="UniProtKB-UniRule"/>
</dbReference>
<sequence>MIIPQSWVTEVAAAGAEPGFAPTPAELDAGFVRVGFETEGHAPLEPVTGPLVLGRVEGIEELTGFRKPIRYCAVDVGGEQPQRIICGARNFAVGDIVAVALPGAELPGGFAISARKTYGHVSEGMMCSEAELGLAESSPGIIVLDQADLDHAAAAGAETGIGADARGVLGLDEEIFEVNVTPDRGYALSLRGLGREIASAFELPFTDPAGIEPLAASGECLPVELRPETDALRFGLRRVRGVDPAARAPWWLRRRLQLAGQRSVNLPTDVTNYVMLLLGQPMHAFDGARIAGGLVVRNAAAGERLTTLDHVERELDPGDVVICDDSGIQSLAGVMGGLTSEIGEGTTDVLLEAATWSPLRVFRTGRRHKLSSEASRRFERGVDPALVEPALDLACRLLAEYGGGEVDPGRTLVGEAPAPRAITMAATRPGEVAGVDYPRETVIARLREVGCAVTGDDPLTVTPPSWRPDLTMPADLVEEVLRLEGLEDIPVTLPVAPAGRGLTPRQIRRRAVGHALAHAGYLEIIPTPFTAADVFDTWGLAADDPRRAAVRVVNPLEADRPLLGTTLLPAMLESLRRNVSRGQVDLSLYGLAQVSLARGTGRSPMPDTSGRPPAEEIAAVIDSLPAQPLHVATVACGRVELDTPWGPGRDYTAADAIESARVVARAAGVELELAAAEHLPWHPGRCAELRVAGAVVGHAGELHPAVCRAANLPERTCAMELDLDALPLAERLPAPRLSSFPAVHQDLALVVDDAVPAAAVQATIAEGAGELLEQVRLFDVYRSEALGADRRSLAFALRFRAMDRTLTEDEASAARLAAAELARTRHGAQPRM</sequence>
<dbReference type="SUPFAM" id="SSF50249">
    <property type="entry name" value="Nucleic acid-binding proteins"/>
    <property type="match status" value="1"/>
</dbReference>
<name>A0A1L7CYF2_9CORY</name>
<evidence type="ECO:0000259" key="19">
    <source>
        <dbReference type="PROSITE" id="PS51483"/>
    </source>
</evidence>
<dbReference type="PROSITE" id="PS50886">
    <property type="entry name" value="TRBD"/>
    <property type="match status" value="1"/>
</dbReference>
<dbReference type="Gene3D" id="3.50.40.10">
    <property type="entry name" value="Phenylalanyl-trna Synthetase, Chain B, domain 3"/>
    <property type="match status" value="1"/>
</dbReference>
<dbReference type="GO" id="GO:0005524">
    <property type="term" value="F:ATP binding"/>
    <property type="evidence" value="ECO:0007669"/>
    <property type="project" value="UniProtKB-UniRule"/>
</dbReference>
<dbReference type="InterPro" id="IPR045864">
    <property type="entry name" value="aa-tRNA-synth_II/BPL/LPL"/>
</dbReference>
<dbReference type="InterPro" id="IPR005146">
    <property type="entry name" value="B3/B4_tRNA-bd"/>
</dbReference>
<keyword evidence="5 16" id="KW-0820">tRNA-binding</keyword>
<evidence type="ECO:0000313" key="20">
    <source>
        <dbReference type="EMBL" id="APT90858.1"/>
    </source>
</evidence>
<evidence type="ECO:0000256" key="14">
    <source>
        <dbReference type="ARBA" id="ARBA00049255"/>
    </source>
</evidence>
<dbReference type="InterPro" id="IPR005147">
    <property type="entry name" value="tRNA_synthase_B5-dom"/>
</dbReference>
<dbReference type="InterPro" id="IPR020825">
    <property type="entry name" value="Phe-tRNA_synthase-like_B3/B4"/>
</dbReference>
<evidence type="ECO:0000256" key="8">
    <source>
        <dbReference type="ARBA" id="ARBA00022741"/>
    </source>
</evidence>
<dbReference type="PROSITE" id="PS51447">
    <property type="entry name" value="FDX_ACB"/>
    <property type="match status" value="1"/>
</dbReference>
<accession>A0A1L7CYF2</accession>
<evidence type="ECO:0000259" key="17">
    <source>
        <dbReference type="PROSITE" id="PS50886"/>
    </source>
</evidence>
<evidence type="ECO:0000256" key="11">
    <source>
        <dbReference type="ARBA" id="ARBA00022884"/>
    </source>
</evidence>
<dbReference type="Pfam" id="PF03484">
    <property type="entry name" value="B5"/>
    <property type="match status" value="1"/>
</dbReference>
<dbReference type="Proteomes" id="UP000185469">
    <property type="component" value="Chromosome"/>
</dbReference>
<dbReference type="FunFam" id="3.30.930.10:FF:000130">
    <property type="entry name" value="Phenylalanine--tRNA ligase beta subunit"/>
    <property type="match status" value="1"/>
</dbReference>
<dbReference type="EC" id="6.1.1.20" evidence="15"/>
<dbReference type="InterPro" id="IPR036690">
    <property type="entry name" value="Fdx_antiC-bd_sf"/>
</dbReference>
<dbReference type="GO" id="GO:0000049">
    <property type="term" value="F:tRNA binding"/>
    <property type="evidence" value="ECO:0007669"/>
    <property type="project" value="UniProtKB-UniRule"/>
</dbReference>
<dbReference type="CDD" id="cd00769">
    <property type="entry name" value="PheRS_beta_core"/>
    <property type="match status" value="1"/>
</dbReference>
<dbReference type="NCBIfam" id="TIGR00472">
    <property type="entry name" value="pheT_bact"/>
    <property type="match status" value="1"/>
</dbReference>
<evidence type="ECO:0000256" key="9">
    <source>
        <dbReference type="ARBA" id="ARBA00022840"/>
    </source>
</evidence>
<feature type="domain" description="TRNA-binding" evidence="17">
    <location>
        <begin position="45"/>
        <end position="160"/>
    </location>
</feature>
<dbReference type="GO" id="GO:0000287">
    <property type="term" value="F:magnesium ion binding"/>
    <property type="evidence" value="ECO:0007669"/>
    <property type="project" value="UniProtKB-UniRule"/>
</dbReference>
<keyword evidence="7 15" id="KW-0479">Metal-binding</keyword>
<dbReference type="SUPFAM" id="SSF55681">
    <property type="entry name" value="Class II aaRS and biotin synthetases"/>
    <property type="match status" value="1"/>
</dbReference>
<dbReference type="SUPFAM" id="SSF54991">
    <property type="entry name" value="Anticodon-binding domain of PheRS"/>
    <property type="match status" value="1"/>
</dbReference>
<feature type="binding site" evidence="15">
    <location>
        <position position="469"/>
    </location>
    <ligand>
        <name>Mg(2+)</name>
        <dbReference type="ChEBI" id="CHEBI:18420"/>
        <note>shared with alpha subunit</note>
    </ligand>
</feature>
<dbReference type="InterPro" id="IPR004532">
    <property type="entry name" value="Phe-tRNA-ligase_IIc_bsu_bact"/>
</dbReference>
<comment type="catalytic activity">
    <reaction evidence="14 15">
        <text>tRNA(Phe) + L-phenylalanine + ATP = L-phenylalanyl-tRNA(Phe) + AMP + diphosphate + H(+)</text>
        <dbReference type="Rhea" id="RHEA:19413"/>
        <dbReference type="Rhea" id="RHEA-COMP:9668"/>
        <dbReference type="Rhea" id="RHEA-COMP:9699"/>
        <dbReference type="ChEBI" id="CHEBI:15378"/>
        <dbReference type="ChEBI" id="CHEBI:30616"/>
        <dbReference type="ChEBI" id="CHEBI:33019"/>
        <dbReference type="ChEBI" id="CHEBI:58095"/>
        <dbReference type="ChEBI" id="CHEBI:78442"/>
        <dbReference type="ChEBI" id="CHEBI:78531"/>
        <dbReference type="ChEBI" id="CHEBI:456215"/>
        <dbReference type="EC" id="6.1.1.20"/>
    </reaction>
</comment>
<dbReference type="STRING" id="1437874.CSPHI_07180"/>
<feature type="binding site" evidence="15">
    <location>
        <position position="479"/>
    </location>
    <ligand>
        <name>Mg(2+)</name>
        <dbReference type="ChEBI" id="CHEBI:18420"/>
        <note>shared with alpha subunit</note>
    </ligand>
</feature>
<dbReference type="Gene3D" id="3.30.930.10">
    <property type="entry name" value="Bira Bifunctional Protein, Domain 2"/>
    <property type="match status" value="1"/>
</dbReference>
<dbReference type="SUPFAM" id="SSF46955">
    <property type="entry name" value="Putative DNA-binding domain"/>
    <property type="match status" value="1"/>
</dbReference>
<dbReference type="SMART" id="SM00896">
    <property type="entry name" value="FDX-ACB"/>
    <property type="match status" value="1"/>
</dbReference>
<comment type="subcellular location">
    <subcellularLocation>
        <location evidence="1 15">Cytoplasm</location>
    </subcellularLocation>
</comment>
<dbReference type="Pfam" id="PF03483">
    <property type="entry name" value="B3_4"/>
    <property type="match status" value="1"/>
</dbReference>
<feature type="domain" description="B5" evidence="19">
    <location>
        <begin position="417"/>
        <end position="491"/>
    </location>
</feature>
<evidence type="ECO:0000313" key="21">
    <source>
        <dbReference type="Proteomes" id="UP000185469"/>
    </source>
</evidence>
<evidence type="ECO:0000256" key="3">
    <source>
        <dbReference type="ARBA" id="ARBA00011209"/>
    </source>
</evidence>
<dbReference type="RefSeq" id="WP_075692111.1">
    <property type="nucleotide sequence ID" value="NZ_CP009248.1"/>
</dbReference>